<sequence>MLSKHMIIQEDSLRQQQQQRSQIDWIPLDHNSNSNNSNNNNNNNNNSNKPTDNTYSFHDPSPASHPSQMECRTTATTNVMSVLNPVGNQMTYIQSNLPTPTSHNIPSERTVFTAENGLNDGNQTVHYHQQHQMTTPSVGILLPQQQIKNVNSDSSEILDESSNSTSCTLPTPITPVSNQIKSTRVWNPPKVKK</sequence>
<keyword evidence="2" id="KW-1185">Reference proteome</keyword>
<feature type="compositionally biased region" description="Low complexity" evidence="1">
    <location>
        <begin position="31"/>
        <end position="48"/>
    </location>
</feature>
<organism evidence="2 3">
    <name type="scientific">Trichobilharzia regenti</name>
    <name type="common">Nasal bird schistosome</name>
    <dbReference type="NCBI Taxonomy" id="157069"/>
    <lineage>
        <taxon>Eukaryota</taxon>
        <taxon>Metazoa</taxon>
        <taxon>Spiralia</taxon>
        <taxon>Lophotrochozoa</taxon>
        <taxon>Platyhelminthes</taxon>
        <taxon>Trematoda</taxon>
        <taxon>Digenea</taxon>
        <taxon>Strigeidida</taxon>
        <taxon>Schistosomatoidea</taxon>
        <taxon>Schistosomatidae</taxon>
        <taxon>Trichobilharzia</taxon>
    </lineage>
</organism>
<evidence type="ECO:0000256" key="1">
    <source>
        <dbReference type="SAM" id="MobiDB-lite"/>
    </source>
</evidence>
<feature type="compositionally biased region" description="Low complexity" evidence="1">
    <location>
        <begin position="14"/>
        <end position="24"/>
    </location>
</feature>
<feature type="region of interest" description="Disordered" evidence="1">
    <location>
        <begin position="1"/>
        <end position="69"/>
    </location>
</feature>
<name>A0AA85J235_TRIRE</name>
<dbReference type="WBParaSite" id="TREG1_139000.1">
    <property type="protein sequence ID" value="TREG1_139000.1"/>
    <property type="gene ID" value="TREG1_139000"/>
</dbReference>
<reference evidence="3" key="2">
    <citation type="submission" date="2023-11" db="UniProtKB">
        <authorList>
            <consortium name="WormBaseParasite"/>
        </authorList>
    </citation>
    <scope>IDENTIFICATION</scope>
</reference>
<proteinExistence type="predicted"/>
<evidence type="ECO:0000313" key="2">
    <source>
        <dbReference type="Proteomes" id="UP000050795"/>
    </source>
</evidence>
<dbReference type="Proteomes" id="UP000050795">
    <property type="component" value="Unassembled WGS sequence"/>
</dbReference>
<accession>A0AA85J235</accession>
<evidence type="ECO:0000313" key="3">
    <source>
        <dbReference type="WBParaSite" id="TREG1_139000.1"/>
    </source>
</evidence>
<protein>
    <submittedName>
        <fullName evidence="3">Uncharacterized protein</fullName>
    </submittedName>
</protein>
<dbReference type="AlphaFoldDB" id="A0AA85J235"/>
<reference evidence="2" key="1">
    <citation type="submission" date="2022-06" db="EMBL/GenBank/DDBJ databases">
        <authorList>
            <person name="Berger JAMES D."/>
            <person name="Berger JAMES D."/>
        </authorList>
    </citation>
    <scope>NUCLEOTIDE SEQUENCE [LARGE SCALE GENOMIC DNA]</scope>
</reference>